<keyword evidence="2" id="KW-0808">Transferase</keyword>
<dbReference type="Pfam" id="PF00685">
    <property type="entry name" value="Sulfotransfer_1"/>
    <property type="match status" value="1"/>
</dbReference>
<comment type="caution">
    <text evidence="4">The sequence shown here is derived from an EMBL/GenBank/DDBJ whole genome shotgun (WGS) entry which is preliminary data.</text>
</comment>
<accession>A0A9J6GXV2</accession>
<sequence>MFTRGQEGIPNMSERRAKMPFLELMGAEAVKEMIRPGAIKTHLPFDMIPYSENAKYIYITRNPYDCCVSFYHHTKKLPFYSFQNGTFDQFFDMFIEGKVEYGDYFSHLLRWYEHRNDLNVLFLTYEDLKRDIRAIIRKTANLLGEQTYGVPFREDAQLLEKVVELSSIDKSKSVNAEWNKWIEEFVAPSSSPSGAMKSKLLSQDGAPLGQARGQHVRKGIVGDWKNHFTQGQVSRMKNYIALKTAGSDIMSLWKDTEIL</sequence>
<dbReference type="GO" id="GO:0008146">
    <property type="term" value="F:sulfotransferase activity"/>
    <property type="evidence" value="ECO:0007669"/>
    <property type="project" value="InterPro"/>
</dbReference>
<dbReference type="InterPro" id="IPR027417">
    <property type="entry name" value="P-loop_NTPase"/>
</dbReference>
<evidence type="ECO:0000259" key="3">
    <source>
        <dbReference type="Pfam" id="PF00685"/>
    </source>
</evidence>
<dbReference type="AlphaFoldDB" id="A0A9J6GXV2"/>
<dbReference type="Proteomes" id="UP000821853">
    <property type="component" value="Chromosome 8"/>
</dbReference>
<evidence type="ECO:0000256" key="2">
    <source>
        <dbReference type="ARBA" id="ARBA00022679"/>
    </source>
</evidence>
<keyword evidence="5" id="KW-1185">Reference proteome</keyword>
<feature type="domain" description="Sulfotransferase" evidence="3">
    <location>
        <begin position="14"/>
        <end position="246"/>
    </location>
</feature>
<dbReference type="Gene3D" id="3.40.50.300">
    <property type="entry name" value="P-loop containing nucleotide triphosphate hydrolases"/>
    <property type="match status" value="1"/>
</dbReference>
<organism evidence="4 5">
    <name type="scientific">Haemaphysalis longicornis</name>
    <name type="common">Bush tick</name>
    <dbReference type="NCBI Taxonomy" id="44386"/>
    <lineage>
        <taxon>Eukaryota</taxon>
        <taxon>Metazoa</taxon>
        <taxon>Ecdysozoa</taxon>
        <taxon>Arthropoda</taxon>
        <taxon>Chelicerata</taxon>
        <taxon>Arachnida</taxon>
        <taxon>Acari</taxon>
        <taxon>Parasitiformes</taxon>
        <taxon>Ixodida</taxon>
        <taxon>Ixodoidea</taxon>
        <taxon>Ixodidae</taxon>
        <taxon>Haemaphysalinae</taxon>
        <taxon>Haemaphysalis</taxon>
    </lineage>
</organism>
<reference evidence="4 5" key="1">
    <citation type="journal article" date="2020" name="Cell">
        <title>Large-Scale Comparative Analyses of Tick Genomes Elucidate Their Genetic Diversity and Vector Capacities.</title>
        <authorList>
            <consortium name="Tick Genome and Microbiome Consortium (TIGMIC)"/>
            <person name="Jia N."/>
            <person name="Wang J."/>
            <person name="Shi W."/>
            <person name="Du L."/>
            <person name="Sun Y."/>
            <person name="Zhan W."/>
            <person name="Jiang J.F."/>
            <person name="Wang Q."/>
            <person name="Zhang B."/>
            <person name="Ji P."/>
            <person name="Bell-Sakyi L."/>
            <person name="Cui X.M."/>
            <person name="Yuan T.T."/>
            <person name="Jiang B.G."/>
            <person name="Yang W.F."/>
            <person name="Lam T.T."/>
            <person name="Chang Q.C."/>
            <person name="Ding S.J."/>
            <person name="Wang X.J."/>
            <person name="Zhu J.G."/>
            <person name="Ruan X.D."/>
            <person name="Zhao L."/>
            <person name="Wei J.T."/>
            <person name="Ye R.Z."/>
            <person name="Que T.C."/>
            <person name="Du C.H."/>
            <person name="Zhou Y.H."/>
            <person name="Cheng J.X."/>
            <person name="Dai P.F."/>
            <person name="Guo W.B."/>
            <person name="Han X.H."/>
            <person name="Huang E.J."/>
            <person name="Li L.F."/>
            <person name="Wei W."/>
            <person name="Gao Y.C."/>
            <person name="Liu J.Z."/>
            <person name="Shao H.Z."/>
            <person name="Wang X."/>
            <person name="Wang C.C."/>
            <person name="Yang T.C."/>
            <person name="Huo Q.B."/>
            <person name="Li W."/>
            <person name="Chen H.Y."/>
            <person name="Chen S.E."/>
            <person name="Zhou L.G."/>
            <person name="Ni X.B."/>
            <person name="Tian J.H."/>
            <person name="Sheng Y."/>
            <person name="Liu T."/>
            <person name="Pan Y.S."/>
            <person name="Xia L.Y."/>
            <person name="Li J."/>
            <person name="Zhao F."/>
            <person name="Cao W.C."/>
        </authorList>
    </citation>
    <scope>NUCLEOTIDE SEQUENCE [LARGE SCALE GENOMIC DNA]</scope>
    <source>
        <strain evidence="4">HaeL-2018</strain>
    </source>
</reference>
<dbReference type="PANTHER" id="PTHR11783">
    <property type="entry name" value="SULFOTRANSFERASE SULT"/>
    <property type="match status" value="1"/>
</dbReference>
<evidence type="ECO:0000313" key="4">
    <source>
        <dbReference type="EMBL" id="KAH9379665.1"/>
    </source>
</evidence>
<dbReference type="InterPro" id="IPR000863">
    <property type="entry name" value="Sulfotransferase_dom"/>
</dbReference>
<comment type="similarity">
    <text evidence="1">Belongs to the sulfotransferase 1 family.</text>
</comment>
<dbReference type="SUPFAM" id="SSF52540">
    <property type="entry name" value="P-loop containing nucleoside triphosphate hydrolases"/>
    <property type="match status" value="1"/>
</dbReference>
<evidence type="ECO:0000256" key="1">
    <source>
        <dbReference type="ARBA" id="ARBA00005771"/>
    </source>
</evidence>
<dbReference type="VEuPathDB" id="VectorBase:HLOH_054520"/>
<dbReference type="EMBL" id="JABSTR010000010">
    <property type="protein sequence ID" value="KAH9379665.1"/>
    <property type="molecule type" value="Genomic_DNA"/>
</dbReference>
<dbReference type="OMA" id="HIAYNIM"/>
<name>A0A9J6GXV2_HAELO</name>
<evidence type="ECO:0000313" key="5">
    <source>
        <dbReference type="Proteomes" id="UP000821853"/>
    </source>
</evidence>
<dbReference type="OrthoDB" id="205623at2759"/>
<proteinExistence type="inferred from homology"/>
<protein>
    <recommendedName>
        <fullName evidence="3">Sulfotransferase domain-containing protein</fullName>
    </recommendedName>
</protein>
<gene>
    <name evidence="4" type="ORF">HPB48_018061</name>
</gene>